<dbReference type="AlphaFoldDB" id="A0A4Q7LWJ0"/>
<dbReference type="InterPro" id="IPR003736">
    <property type="entry name" value="PAAI_dom"/>
</dbReference>
<dbReference type="Gene3D" id="3.10.129.10">
    <property type="entry name" value="Hotdog Thioesterase"/>
    <property type="match status" value="1"/>
</dbReference>
<feature type="domain" description="Thioesterase" evidence="3">
    <location>
        <begin position="54"/>
        <end position="128"/>
    </location>
</feature>
<proteinExistence type="inferred from homology"/>
<dbReference type="PANTHER" id="PTHR43240:SF5">
    <property type="entry name" value="1,4-DIHYDROXY-2-NAPHTHOYL-COA THIOESTERASE 1"/>
    <property type="match status" value="1"/>
</dbReference>
<protein>
    <submittedName>
        <fullName evidence="4">Uncharacterized protein (TIGR00369 family)</fullName>
    </submittedName>
</protein>
<dbReference type="PANTHER" id="PTHR43240">
    <property type="entry name" value="1,4-DIHYDROXY-2-NAPHTHOYL-COA THIOESTERASE 1"/>
    <property type="match status" value="1"/>
</dbReference>
<comment type="caution">
    <text evidence="4">The sequence shown here is derived from an EMBL/GenBank/DDBJ whole genome shotgun (WGS) entry which is preliminary data.</text>
</comment>
<evidence type="ECO:0000256" key="1">
    <source>
        <dbReference type="ARBA" id="ARBA00008324"/>
    </source>
</evidence>
<sequence length="141" mass="14844">MTRIPDDLDPELVARLVESGGGALTQKMGIEFLELSAEKSVATMPVEGNTQVIGLLHGGAHVVLGESLGSISSAIHAGPGRYAVGIEINATHSRSVTSGVVTGTCTALVLGRTLATHEIVIRDDEGRRLSTVRMTNMLRDR</sequence>
<dbReference type="Pfam" id="PF03061">
    <property type="entry name" value="4HBT"/>
    <property type="match status" value="1"/>
</dbReference>
<dbReference type="InterPro" id="IPR006683">
    <property type="entry name" value="Thioestr_dom"/>
</dbReference>
<keyword evidence="5" id="KW-1185">Reference proteome</keyword>
<keyword evidence="2" id="KW-0378">Hydrolase</keyword>
<dbReference type="GO" id="GO:0061522">
    <property type="term" value="F:1,4-dihydroxy-2-naphthoyl-CoA thioesterase activity"/>
    <property type="evidence" value="ECO:0007669"/>
    <property type="project" value="TreeGrafter"/>
</dbReference>
<dbReference type="Proteomes" id="UP000293519">
    <property type="component" value="Unassembled WGS sequence"/>
</dbReference>
<dbReference type="InterPro" id="IPR029069">
    <property type="entry name" value="HotDog_dom_sf"/>
</dbReference>
<comment type="similarity">
    <text evidence="1">Belongs to the thioesterase PaaI family.</text>
</comment>
<reference evidence="4 5" key="1">
    <citation type="journal article" date="2015" name="Stand. Genomic Sci.">
        <title>Genomic Encyclopedia of Bacterial and Archaeal Type Strains, Phase III: the genomes of soil and plant-associated and newly described type strains.</title>
        <authorList>
            <person name="Whitman W.B."/>
            <person name="Woyke T."/>
            <person name="Klenk H.P."/>
            <person name="Zhou Y."/>
            <person name="Lilburn T.G."/>
            <person name="Beck B.J."/>
            <person name="De Vos P."/>
            <person name="Vandamme P."/>
            <person name="Eisen J.A."/>
            <person name="Garrity G."/>
            <person name="Hugenholtz P."/>
            <person name="Kyrpides N.C."/>
        </authorList>
    </citation>
    <scope>NUCLEOTIDE SEQUENCE [LARGE SCALE GENOMIC DNA]</scope>
    <source>
        <strain evidence="4 5">CV2</strain>
    </source>
</reference>
<dbReference type="SUPFAM" id="SSF54637">
    <property type="entry name" value="Thioesterase/thiol ester dehydrase-isomerase"/>
    <property type="match status" value="1"/>
</dbReference>
<dbReference type="NCBIfam" id="TIGR00369">
    <property type="entry name" value="unchar_dom_1"/>
    <property type="match status" value="1"/>
</dbReference>
<accession>A0A4Q7LWJ0</accession>
<evidence type="ECO:0000313" key="5">
    <source>
        <dbReference type="Proteomes" id="UP000293519"/>
    </source>
</evidence>
<evidence type="ECO:0000256" key="2">
    <source>
        <dbReference type="ARBA" id="ARBA00022801"/>
    </source>
</evidence>
<dbReference type="GO" id="GO:0005829">
    <property type="term" value="C:cytosol"/>
    <property type="evidence" value="ECO:0007669"/>
    <property type="project" value="TreeGrafter"/>
</dbReference>
<evidence type="ECO:0000259" key="3">
    <source>
        <dbReference type="Pfam" id="PF03061"/>
    </source>
</evidence>
<evidence type="ECO:0000313" key="4">
    <source>
        <dbReference type="EMBL" id="RZS58832.1"/>
    </source>
</evidence>
<dbReference type="EMBL" id="SGWW01000001">
    <property type="protein sequence ID" value="RZS58832.1"/>
    <property type="molecule type" value="Genomic_DNA"/>
</dbReference>
<name>A0A4Q7LWJ0_9MICO</name>
<gene>
    <name evidence="4" type="ORF">EV141_0040</name>
</gene>
<organism evidence="4 5">
    <name type="scientific">Microcella putealis</name>
    <dbReference type="NCBI Taxonomy" id="337005"/>
    <lineage>
        <taxon>Bacteria</taxon>
        <taxon>Bacillati</taxon>
        <taxon>Actinomycetota</taxon>
        <taxon>Actinomycetes</taxon>
        <taxon>Micrococcales</taxon>
        <taxon>Microbacteriaceae</taxon>
        <taxon>Microcella</taxon>
    </lineage>
</organism>
<dbReference type="CDD" id="cd03443">
    <property type="entry name" value="PaaI_thioesterase"/>
    <property type="match status" value="1"/>
</dbReference>